<accession>X6MAX6</accession>
<dbReference type="InterPro" id="IPR001680">
    <property type="entry name" value="WD40_rpt"/>
</dbReference>
<dbReference type="SMART" id="SM00320">
    <property type="entry name" value="WD40"/>
    <property type="match status" value="3"/>
</dbReference>
<feature type="repeat" description="WD" evidence="3">
    <location>
        <begin position="100"/>
        <end position="143"/>
    </location>
</feature>
<dbReference type="Pfam" id="PF00400">
    <property type="entry name" value="WD40"/>
    <property type="match status" value="3"/>
</dbReference>
<gene>
    <name evidence="4" type="ORF">RFI_26576</name>
</gene>
<proteinExistence type="predicted"/>
<dbReference type="PRINTS" id="PR00320">
    <property type="entry name" value="GPROTEINBRPT"/>
</dbReference>
<keyword evidence="1 3" id="KW-0853">WD repeat</keyword>
<evidence type="ECO:0000313" key="4">
    <source>
        <dbReference type="EMBL" id="ETO10801.1"/>
    </source>
</evidence>
<dbReference type="InterPro" id="IPR036322">
    <property type="entry name" value="WD40_repeat_dom_sf"/>
</dbReference>
<sequence>MLKKFKHFFILYLKQFQEKNQKKIERNKKKEIQIIVQQWIRRLHITFGWTHGLGKIVVDYVMFYFLSFHVMKKIYLLLLPACTIFMLDQFCSSSKLINTLTGHTNWVHSIDYLAFDDQQIICSASQDNTVRVWDIDNNKQIEFNRYSKCVACVKFSSYHYHNRQHVICSSSDDKVIRFWNFKSNIQLQTFNGHTNCVGEIKFSSFNGGRYLCSGSYDKTIRLWDVETSRSLHVFNGHEAG</sequence>
<dbReference type="Gene3D" id="2.130.10.10">
    <property type="entry name" value="YVTN repeat-like/Quinoprotein amine dehydrogenase"/>
    <property type="match status" value="1"/>
</dbReference>
<evidence type="ECO:0000256" key="3">
    <source>
        <dbReference type="PROSITE-ProRule" id="PRU00221"/>
    </source>
</evidence>
<dbReference type="PANTHER" id="PTHR19848:SF8">
    <property type="entry name" value="F-BOX AND WD REPEAT DOMAIN CONTAINING 7"/>
    <property type="match status" value="1"/>
</dbReference>
<dbReference type="InterPro" id="IPR020472">
    <property type="entry name" value="WD40_PAC1"/>
</dbReference>
<keyword evidence="2" id="KW-0677">Repeat</keyword>
<protein>
    <submittedName>
        <fullName evidence="4">WD-repeat protein</fullName>
    </submittedName>
</protein>
<dbReference type="InterPro" id="IPR015943">
    <property type="entry name" value="WD40/YVTN_repeat-like_dom_sf"/>
</dbReference>
<dbReference type="InterPro" id="IPR019775">
    <property type="entry name" value="WD40_repeat_CS"/>
</dbReference>
<name>X6MAX6_RETFI</name>
<comment type="caution">
    <text evidence="4">The sequence shown here is derived from an EMBL/GenBank/DDBJ whole genome shotgun (WGS) entry which is preliminary data.</text>
</comment>
<evidence type="ECO:0000256" key="2">
    <source>
        <dbReference type="ARBA" id="ARBA00022737"/>
    </source>
</evidence>
<evidence type="ECO:0000256" key="1">
    <source>
        <dbReference type="ARBA" id="ARBA00022574"/>
    </source>
</evidence>
<dbReference type="AlphaFoldDB" id="X6MAX6"/>
<feature type="repeat" description="WD" evidence="3">
    <location>
        <begin position="190"/>
        <end position="233"/>
    </location>
</feature>
<dbReference type="PROSITE" id="PS50294">
    <property type="entry name" value="WD_REPEATS_REGION"/>
    <property type="match status" value="2"/>
</dbReference>
<dbReference type="PANTHER" id="PTHR19848">
    <property type="entry name" value="WD40 REPEAT PROTEIN"/>
    <property type="match status" value="1"/>
</dbReference>
<organism evidence="4 5">
    <name type="scientific">Reticulomyxa filosa</name>
    <dbReference type="NCBI Taxonomy" id="46433"/>
    <lineage>
        <taxon>Eukaryota</taxon>
        <taxon>Sar</taxon>
        <taxon>Rhizaria</taxon>
        <taxon>Retaria</taxon>
        <taxon>Foraminifera</taxon>
        <taxon>Monothalamids</taxon>
        <taxon>Reticulomyxidae</taxon>
        <taxon>Reticulomyxa</taxon>
    </lineage>
</organism>
<feature type="non-terminal residue" evidence="4">
    <location>
        <position position="240"/>
    </location>
</feature>
<dbReference type="PROSITE" id="PS00678">
    <property type="entry name" value="WD_REPEATS_1"/>
    <property type="match status" value="2"/>
</dbReference>
<dbReference type="Proteomes" id="UP000023152">
    <property type="component" value="Unassembled WGS sequence"/>
</dbReference>
<dbReference type="EMBL" id="ASPP01023116">
    <property type="protein sequence ID" value="ETO10801.1"/>
    <property type="molecule type" value="Genomic_DNA"/>
</dbReference>
<dbReference type="SUPFAM" id="SSF50978">
    <property type="entry name" value="WD40 repeat-like"/>
    <property type="match status" value="1"/>
</dbReference>
<reference evidence="4 5" key="1">
    <citation type="journal article" date="2013" name="Curr. Biol.">
        <title>The Genome of the Foraminiferan Reticulomyxa filosa.</title>
        <authorList>
            <person name="Glockner G."/>
            <person name="Hulsmann N."/>
            <person name="Schleicher M."/>
            <person name="Noegel A.A."/>
            <person name="Eichinger L."/>
            <person name="Gallinger C."/>
            <person name="Pawlowski J."/>
            <person name="Sierra R."/>
            <person name="Euteneuer U."/>
            <person name="Pillet L."/>
            <person name="Moustafa A."/>
            <person name="Platzer M."/>
            <person name="Groth M."/>
            <person name="Szafranski K."/>
            <person name="Schliwa M."/>
        </authorList>
    </citation>
    <scope>NUCLEOTIDE SEQUENCE [LARGE SCALE GENOMIC DNA]</scope>
</reference>
<evidence type="ECO:0000313" key="5">
    <source>
        <dbReference type="Proteomes" id="UP000023152"/>
    </source>
</evidence>
<dbReference type="PROSITE" id="PS50082">
    <property type="entry name" value="WD_REPEATS_2"/>
    <property type="match status" value="2"/>
</dbReference>
<keyword evidence="5" id="KW-1185">Reference proteome</keyword>